<keyword evidence="1 2" id="KW-0539">Nucleus</keyword>
<feature type="region of interest" description="Disordered" evidence="3">
    <location>
        <begin position="528"/>
        <end position="551"/>
    </location>
</feature>
<feature type="compositionally biased region" description="Acidic residues" evidence="3">
    <location>
        <begin position="274"/>
        <end position="288"/>
    </location>
</feature>
<keyword evidence="6" id="KW-1185">Reference proteome</keyword>
<feature type="region of interest" description="Disordered" evidence="3">
    <location>
        <begin position="441"/>
        <end position="465"/>
    </location>
</feature>
<evidence type="ECO:0000259" key="4">
    <source>
        <dbReference type="PROSITE" id="PS51015"/>
    </source>
</evidence>
<dbReference type="SMART" id="SM00466">
    <property type="entry name" value="SRA"/>
    <property type="match status" value="1"/>
</dbReference>
<dbReference type="InterPro" id="IPR036987">
    <property type="entry name" value="SRA-YDG_sf"/>
</dbReference>
<feature type="region of interest" description="Disordered" evidence="3">
    <location>
        <begin position="108"/>
        <end position="134"/>
    </location>
</feature>
<protein>
    <recommendedName>
        <fullName evidence="4">YDG domain-containing protein</fullName>
    </recommendedName>
</protein>
<feature type="domain" description="YDG" evidence="4">
    <location>
        <begin position="381"/>
        <end position="521"/>
    </location>
</feature>
<feature type="compositionally biased region" description="Low complexity" evidence="3">
    <location>
        <begin position="289"/>
        <end position="301"/>
    </location>
</feature>
<accession>A0ABR4EYA3</accession>
<name>A0ABR4EYA3_9PEZI</name>
<feature type="compositionally biased region" description="Polar residues" evidence="3">
    <location>
        <begin position="124"/>
        <end position="134"/>
    </location>
</feature>
<dbReference type="InterPro" id="IPR015947">
    <property type="entry name" value="PUA-like_sf"/>
</dbReference>
<dbReference type="Pfam" id="PF02182">
    <property type="entry name" value="SAD_SRA"/>
    <property type="match status" value="1"/>
</dbReference>
<dbReference type="PANTHER" id="PTHR14140">
    <property type="entry name" value="E3 UBIQUITIN-PROTEIN LIGASE UHRF-RELATED"/>
    <property type="match status" value="1"/>
</dbReference>
<dbReference type="PANTHER" id="PTHR14140:SF27">
    <property type="entry name" value="OS04G0289800 PROTEIN"/>
    <property type="match status" value="1"/>
</dbReference>
<evidence type="ECO:0000256" key="2">
    <source>
        <dbReference type="PROSITE-ProRule" id="PRU00358"/>
    </source>
</evidence>
<organism evidence="5 6">
    <name type="scientific">Diaporthe vaccinii</name>
    <dbReference type="NCBI Taxonomy" id="105482"/>
    <lineage>
        <taxon>Eukaryota</taxon>
        <taxon>Fungi</taxon>
        <taxon>Dikarya</taxon>
        <taxon>Ascomycota</taxon>
        <taxon>Pezizomycotina</taxon>
        <taxon>Sordariomycetes</taxon>
        <taxon>Sordariomycetidae</taxon>
        <taxon>Diaporthales</taxon>
        <taxon>Diaporthaceae</taxon>
        <taxon>Diaporthe</taxon>
        <taxon>Diaporthe eres species complex</taxon>
    </lineage>
</organism>
<dbReference type="SUPFAM" id="SSF88697">
    <property type="entry name" value="PUA domain-like"/>
    <property type="match status" value="1"/>
</dbReference>
<dbReference type="Gene3D" id="2.30.280.10">
    <property type="entry name" value="SRA-YDG"/>
    <property type="match status" value="1"/>
</dbReference>
<evidence type="ECO:0000313" key="6">
    <source>
        <dbReference type="Proteomes" id="UP001600888"/>
    </source>
</evidence>
<dbReference type="InterPro" id="IPR003105">
    <property type="entry name" value="SRA_YDG"/>
</dbReference>
<dbReference type="Proteomes" id="UP001600888">
    <property type="component" value="Unassembled WGS sequence"/>
</dbReference>
<gene>
    <name evidence="5" type="ORF">FJTKL_05864</name>
</gene>
<dbReference type="PROSITE" id="PS51015">
    <property type="entry name" value="YDG"/>
    <property type="match status" value="1"/>
</dbReference>
<dbReference type="EMBL" id="JBAWTH010000020">
    <property type="protein sequence ID" value="KAL2287397.1"/>
    <property type="molecule type" value="Genomic_DNA"/>
</dbReference>
<dbReference type="InterPro" id="IPR045134">
    <property type="entry name" value="UHRF1/2-like"/>
</dbReference>
<comment type="subcellular location">
    <subcellularLocation>
        <location evidence="2">Nucleus</location>
    </subcellularLocation>
</comment>
<evidence type="ECO:0000256" key="1">
    <source>
        <dbReference type="ARBA" id="ARBA00023242"/>
    </source>
</evidence>
<reference evidence="5 6" key="1">
    <citation type="submission" date="2024-03" db="EMBL/GenBank/DDBJ databases">
        <title>A high-quality draft genome sequence of Diaporthe vaccinii, a causative agent of upright dieback and viscid rot disease in cranberry plants.</title>
        <authorList>
            <person name="Sarrasin M."/>
            <person name="Lang B.F."/>
            <person name="Burger G."/>
        </authorList>
    </citation>
    <scope>NUCLEOTIDE SEQUENCE [LARGE SCALE GENOMIC DNA]</scope>
    <source>
        <strain evidence="5 6">IS7</strain>
    </source>
</reference>
<evidence type="ECO:0000256" key="3">
    <source>
        <dbReference type="SAM" id="MobiDB-lite"/>
    </source>
</evidence>
<evidence type="ECO:0000313" key="5">
    <source>
        <dbReference type="EMBL" id="KAL2287397.1"/>
    </source>
</evidence>
<feature type="region of interest" description="Disordered" evidence="3">
    <location>
        <begin position="271"/>
        <end position="314"/>
    </location>
</feature>
<sequence length="551" mass="61353">MHIKPGLKDKSDLYSSALPVPYIKCRVPPAQVQQLETTHNHIAASTLEHPNYFRKKTTRQYTILRLGQLSGRRSCSRPARSLHGNIVSDPRHHIAAETTAPATRIISQQQPPTSRHHPLLASFPPSSTARVLTQSKHEPVKLNNLTMAAQGQPTGANASTITYPKVARALIERVKWFEKERATIQHFAQASIKARGVPNLDSPKHREQIERTRGYLDLLEFDTSMSPELRNKTRIEDVLKLINRPKVYFPDDVKQRAEMLLQRFRDESWGAGAEAEDDNDSGHDDDEQAASPTTATAPAAPVGEPGSDTVTLRLPPTDHPIWGLEGIMHRIGKDKLLPLAVARRVHLGNRRRWLTYPSALTQGTNRYKIDPRYRPRPAKVSGDNGLAVGAWFPNQFSALVNGAHGAPVAGISGNVDYGAYSIVMAGAYKDVDEDRGETIWYSGPGSADNENRNEVPRKAGTGHLQRSLATRNPVRVLRAGKKESAYAPSVGIRYDGLYVVVRQETSHNSKGGLFIRYLLERLPDQKPLKDVRSDSPTAQQMADFRRIKDPW</sequence>
<proteinExistence type="predicted"/>
<comment type="caution">
    <text evidence="5">The sequence shown here is derived from an EMBL/GenBank/DDBJ whole genome shotgun (WGS) entry which is preliminary data.</text>
</comment>